<proteinExistence type="predicted"/>
<name>A0ABV8LEW6_9ACTN</name>
<keyword evidence="3" id="KW-1185">Reference proteome</keyword>
<sequence>MIGIDQFIAEMTCRFPGLQGEVDAHVENNDGLLAHVLFWDITSDVLVAFRGDDDGLSWRDALAFFDESYLRGDREVREVLVTSFLLNLPWPDQPGYEIVGHLGPVLAERFVAVRPNG</sequence>
<organism evidence="2 3">
    <name type="scientific">Hamadaea flava</name>
    <dbReference type="NCBI Taxonomy" id="1742688"/>
    <lineage>
        <taxon>Bacteria</taxon>
        <taxon>Bacillati</taxon>
        <taxon>Actinomycetota</taxon>
        <taxon>Actinomycetes</taxon>
        <taxon>Micromonosporales</taxon>
        <taxon>Micromonosporaceae</taxon>
        <taxon>Hamadaea</taxon>
    </lineage>
</organism>
<reference evidence="3" key="1">
    <citation type="journal article" date="2019" name="Int. J. Syst. Evol. Microbiol.">
        <title>The Global Catalogue of Microorganisms (GCM) 10K type strain sequencing project: providing services to taxonomists for standard genome sequencing and annotation.</title>
        <authorList>
            <consortium name="The Broad Institute Genomics Platform"/>
            <consortium name="The Broad Institute Genome Sequencing Center for Infectious Disease"/>
            <person name="Wu L."/>
            <person name="Ma J."/>
        </authorList>
    </citation>
    <scope>NUCLEOTIDE SEQUENCE [LARGE SCALE GENOMIC DNA]</scope>
    <source>
        <strain evidence="3">CGMCC 4.7289</strain>
    </source>
</reference>
<dbReference type="RefSeq" id="WP_253754064.1">
    <property type="nucleotide sequence ID" value="NZ_JAMZDZ010000001.1"/>
</dbReference>
<dbReference type="InterPro" id="IPR056091">
    <property type="entry name" value="DUF7674"/>
</dbReference>
<comment type="caution">
    <text evidence="2">The sequence shown here is derived from an EMBL/GenBank/DDBJ whole genome shotgun (WGS) entry which is preliminary data.</text>
</comment>
<evidence type="ECO:0000313" key="2">
    <source>
        <dbReference type="EMBL" id="MFC4129038.1"/>
    </source>
</evidence>
<protein>
    <recommendedName>
        <fullName evidence="1">DUF7674 domain-containing protein</fullName>
    </recommendedName>
</protein>
<accession>A0ABV8LEW6</accession>
<dbReference type="Proteomes" id="UP001595816">
    <property type="component" value="Unassembled WGS sequence"/>
</dbReference>
<feature type="domain" description="DUF7674" evidence="1">
    <location>
        <begin position="9"/>
        <end position="104"/>
    </location>
</feature>
<evidence type="ECO:0000259" key="1">
    <source>
        <dbReference type="Pfam" id="PF24722"/>
    </source>
</evidence>
<dbReference type="Pfam" id="PF24722">
    <property type="entry name" value="DUF7674"/>
    <property type="match status" value="1"/>
</dbReference>
<dbReference type="EMBL" id="JBHSAY010000001">
    <property type="protein sequence ID" value="MFC4129038.1"/>
    <property type="molecule type" value="Genomic_DNA"/>
</dbReference>
<evidence type="ECO:0000313" key="3">
    <source>
        <dbReference type="Proteomes" id="UP001595816"/>
    </source>
</evidence>
<gene>
    <name evidence="2" type="ORF">ACFOZ4_00220</name>
</gene>